<organism evidence="1 2">
    <name type="scientific">Spiromyces aspiralis</name>
    <dbReference type="NCBI Taxonomy" id="68401"/>
    <lineage>
        <taxon>Eukaryota</taxon>
        <taxon>Fungi</taxon>
        <taxon>Fungi incertae sedis</taxon>
        <taxon>Zoopagomycota</taxon>
        <taxon>Kickxellomycotina</taxon>
        <taxon>Kickxellomycetes</taxon>
        <taxon>Kickxellales</taxon>
        <taxon>Kickxellaceae</taxon>
        <taxon>Spiromyces</taxon>
    </lineage>
</organism>
<accession>A0ACC1HHK4</accession>
<dbReference type="Proteomes" id="UP001145114">
    <property type="component" value="Unassembled WGS sequence"/>
</dbReference>
<evidence type="ECO:0000313" key="1">
    <source>
        <dbReference type="EMBL" id="KAJ1675121.1"/>
    </source>
</evidence>
<proteinExistence type="predicted"/>
<evidence type="ECO:0000313" key="2">
    <source>
        <dbReference type="Proteomes" id="UP001145114"/>
    </source>
</evidence>
<name>A0ACC1HHK4_9FUNG</name>
<reference evidence="1" key="1">
    <citation type="submission" date="2022-06" db="EMBL/GenBank/DDBJ databases">
        <title>Phylogenomic reconstructions and comparative analyses of Kickxellomycotina fungi.</title>
        <authorList>
            <person name="Reynolds N.K."/>
            <person name="Stajich J.E."/>
            <person name="Barry K."/>
            <person name="Grigoriev I.V."/>
            <person name="Crous P."/>
            <person name="Smith M.E."/>
        </authorList>
    </citation>
    <scope>NUCLEOTIDE SEQUENCE</scope>
    <source>
        <strain evidence="1">RSA 2271</strain>
    </source>
</reference>
<comment type="caution">
    <text evidence="1">The sequence shown here is derived from an EMBL/GenBank/DDBJ whole genome shotgun (WGS) entry which is preliminary data.</text>
</comment>
<protein>
    <submittedName>
        <fullName evidence="1">Uncharacterized protein</fullName>
    </submittedName>
</protein>
<keyword evidence="2" id="KW-1185">Reference proteome</keyword>
<gene>
    <name evidence="1" type="ORF">EV182_001893</name>
</gene>
<dbReference type="EMBL" id="JAMZIH010005477">
    <property type="protein sequence ID" value="KAJ1675121.1"/>
    <property type="molecule type" value="Genomic_DNA"/>
</dbReference>
<sequence length="169" mass="18593">MLYLEEYLDTIEGLPMELQRQFTLMRELDALSQELQSKMQTDITDYLDNLPNMTREERVTKLQSFTQLFSNALKHGEEKVALATQTYELVDKHIRKLDEDLAKFELRQLTMPPRIAHSWGPGATTLSVDKSTSPQAGDGGPSKSGESGGSGTKSGLKAKAKAACAGSAN</sequence>